<evidence type="ECO:0000313" key="4">
    <source>
        <dbReference type="Proteomes" id="UP000663879"/>
    </source>
</evidence>
<dbReference type="OrthoDB" id="306254at2759"/>
<feature type="region of interest" description="Disordered" evidence="2">
    <location>
        <begin position="1356"/>
        <end position="1412"/>
    </location>
</feature>
<feature type="compositionally biased region" description="Polar residues" evidence="2">
    <location>
        <begin position="1403"/>
        <end position="1412"/>
    </location>
</feature>
<evidence type="ECO:0000256" key="1">
    <source>
        <dbReference type="SAM" id="Coils"/>
    </source>
</evidence>
<dbReference type="PANTHER" id="PTHR13958:SF3">
    <property type="entry name" value="CAP-GLY DOMAIN-CONTAINING PROTEIN-RELATED"/>
    <property type="match status" value="1"/>
</dbReference>
<feature type="coiled-coil region" evidence="1">
    <location>
        <begin position="1266"/>
        <end position="1326"/>
    </location>
</feature>
<feature type="region of interest" description="Disordered" evidence="2">
    <location>
        <begin position="426"/>
        <end position="515"/>
    </location>
</feature>
<feature type="compositionally biased region" description="Basic and acidic residues" evidence="2">
    <location>
        <begin position="221"/>
        <end position="242"/>
    </location>
</feature>
<feature type="region of interest" description="Disordered" evidence="2">
    <location>
        <begin position="350"/>
        <end position="376"/>
    </location>
</feature>
<evidence type="ECO:0000256" key="2">
    <source>
        <dbReference type="SAM" id="MobiDB-lite"/>
    </source>
</evidence>
<feature type="compositionally biased region" description="Polar residues" evidence="2">
    <location>
        <begin position="554"/>
        <end position="565"/>
    </location>
</feature>
<feature type="region of interest" description="Disordered" evidence="2">
    <location>
        <begin position="621"/>
        <end position="661"/>
    </location>
</feature>
<feature type="compositionally biased region" description="Low complexity" evidence="2">
    <location>
        <begin position="951"/>
        <end position="972"/>
    </location>
</feature>
<feature type="compositionally biased region" description="Low complexity" evidence="2">
    <location>
        <begin position="1082"/>
        <end position="1108"/>
    </location>
</feature>
<feature type="compositionally biased region" description="Polar residues" evidence="2">
    <location>
        <begin position="426"/>
        <end position="439"/>
    </location>
</feature>
<accession>A0A813R8Z8</accession>
<sequence>MHKKSSRYSKTSNNKFETGTLSERSLNNIDESWKVIGNLKSGMRDLEDKLNKYSDNIKLLSSISNTSFNTTAHSTNHFHHEPKNQIFTSTSFNSVIKPSLNKRSPSRYPLTENTILENSYLSSTIQACDPSLVYPKLNTSKHDLHNYSTYDLNSREINHDIRCLNDLSSYNLNGSSSDFKNYNFKERDQTPKTTKVDVFVPSDKPSSKKVGSSPKVSSMINKEKLTRKTSSESAKRSNSEDVKYTEFMQPSSSSFLQQQQQRILHRDNDLLPVSSNQPNITKRHLSSASFNNIIDSNNRFHDFVKPSSRKIAFPKHSDLNENEDIIKNINPIPVSKLNVKEEADRLLGLTSNSVNNKKQKKNEHSFEPSPSQQSMLQFNTNKSTGIITTSSWRVGEAMAQKHVKQQHINEQEKNLIAHPYQLQYNSRSTSAPVNQSPQSAKKIKRTECHLVQTQVPTSSKTSTKTITNNVSSPQLNKNKQKPYDLNDIQKYIQSQKSKRLHETKSEKEKQKIQDEERKKKLQELYRKQRLQAIKSAQINSSSKLNNSNEKHGSHNNSANNSTEKAGSSKLYEQDMSKMLMDRISHLLNDNDKLVEKQRKQYLSEKKISNKKRVDFTNEDIDYVDNDNDQNESSTSSTTSLSANSINLTPKKNAQKSSQNVKHDRLKKICSMALDLQTKLQQTKLKLFGFNPTDEEEDIIDYYKKPDSTFITSTKHEINDEDSDFLNNDDSNLIQVFKQDVRENNTNNNNYIDDDELEFNPDETSRPGIGNIRNFKYNLTPDLAARRIQQAYRIYLAKRKANLARKPSKKQIKKENVKPSSLLKSEQIINLNNPKDGYNFLNIYKKKIGLGDLGQSSNVKSLQVNSVQPHSVKNNKNESNNYTEDFMTYNNDTRIPETEKLSTIKSTTSSGSSSSSDSTSLSKYITNSKSSRHLKTPKSIETQQVHDESHDTTTGTSSSVSSTSTITSSYTKTAQNNSRQKSLRPEPTQAPTQTQKPITRIVQDYLDSKEPKRYSPASLERLLNAGINYLDTLNTSALQFEELDKIRCIGFAQQDTVALAHYLKEKQGNKPDLANKNEKSAKSRSSSLTSNSSSSSSASTTVSSSSYNETESDFKNGKSSVTTSKRLSEQTKPKHRSFTNTKELEQDISLINTVSELNDTKTDTRIRTEIDDEELEMEKSFRQVLPSEMHIKKSRQDNKEMKDQSLYDLSQSSFCSQYDTHPSVRLSFEDDSFKKFTGEIVKKYMQEEELRSKHQADLLKIREKALIEKTKSELAWLEQMKKKAQDKGEDEKMPLILRKEKGIIQKLKQEQDNINKMKEVQRKATENRLKLLSQHSEVVKWCQNKLKQQSLNLSQSLNIPKTQNENENDEISTASTLASTASSTTSSTSTTTSTPTTTGVSTSINNQEQDQLDESSLNLNNQSLIESKIMKQFQHLSSEKFVFILFIIKLKKLKKKKNLKFYLKKKLN</sequence>
<feature type="compositionally biased region" description="Low complexity" evidence="2">
    <location>
        <begin position="1371"/>
        <end position="1402"/>
    </location>
</feature>
<keyword evidence="4" id="KW-1185">Reference proteome</keyword>
<feature type="coiled-coil region" evidence="1">
    <location>
        <begin position="36"/>
        <end position="63"/>
    </location>
</feature>
<dbReference type="Proteomes" id="UP000663879">
    <property type="component" value="Unassembled WGS sequence"/>
</dbReference>
<protein>
    <submittedName>
        <fullName evidence="3">Uncharacterized protein</fullName>
    </submittedName>
</protein>
<dbReference type="GO" id="GO:0034453">
    <property type="term" value="P:microtubule anchoring"/>
    <property type="evidence" value="ECO:0007669"/>
    <property type="project" value="InterPro"/>
</dbReference>
<dbReference type="GO" id="GO:0008017">
    <property type="term" value="F:microtubule binding"/>
    <property type="evidence" value="ECO:0007669"/>
    <property type="project" value="InterPro"/>
</dbReference>
<dbReference type="EMBL" id="CAJNOC010000575">
    <property type="protein sequence ID" value="CAF0778521.1"/>
    <property type="molecule type" value="Genomic_DNA"/>
</dbReference>
<feature type="compositionally biased region" description="Polar residues" evidence="2">
    <location>
        <begin position="647"/>
        <end position="659"/>
    </location>
</feature>
<dbReference type="PANTHER" id="PTHR13958">
    <property type="entry name" value="CENTROSOME-ASSOCIATED PROTEIN 350"/>
    <property type="match status" value="1"/>
</dbReference>
<feature type="compositionally biased region" description="Basic and acidic residues" evidence="2">
    <location>
        <begin position="500"/>
        <end position="515"/>
    </location>
</feature>
<name>A0A813R8Z8_9BILA</name>
<feature type="region of interest" description="Disordered" evidence="2">
    <location>
        <begin position="536"/>
        <end position="567"/>
    </location>
</feature>
<feature type="compositionally biased region" description="Low complexity" evidence="2">
    <location>
        <begin position="902"/>
        <end position="921"/>
    </location>
</feature>
<reference evidence="3" key="1">
    <citation type="submission" date="2021-02" db="EMBL/GenBank/DDBJ databases">
        <authorList>
            <person name="Nowell W R."/>
        </authorList>
    </citation>
    <scope>NUCLEOTIDE SEQUENCE</scope>
    <source>
        <strain evidence="3">Ploen Becks lab</strain>
    </source>
</reference>
<feature type="compositionally biased region" description="Low complexity" evidence="2">
    <location>
        <begin position="200"/>
        <end position="218"/>
    </location>
</feature>
<feature type="region of interest" description="Disordered" evidence="2">
    <location>
        <begin position="178"/>
        <end position="242"/>
    </location>
</feature>
<evidence type="ECO:0000313" key="3">
    <source>
        <dbReference type="EMBL" id="CAF0778521.1"/>
    </source>
</evidence>
<comment type="caution">
    <text evidence="3">The sequence shown here is derived from an EMBL/GenBank/DDBJ whole genome shotgun (WGS) entry which is preliminary data.</text>
</comment>
<feature type="compositionally biased region" description="Basic and acidic residues" evidence="2">
    <location>
        <begin position="1068"/>
        <end position="1080"/>
    </location>
</feature>
<organism evidence="3 4">
    <name type="scientific">Brachionus calyciflorus</name>
    <dbReference type="NCBI Taxonomy" id="104777"/>
    <lineage>
        <taxon>Eukaryota</taxon>
        <taxon>Metazoa</taxon>
        <taxon>Spiralia</taxon>
        <taxon>Gnathifera</taxon>
        <taxon>Rotifera</taxon>
        <taxon>Eurotatoria</taxon>
        <taxon>Monogononta</taxon>
        <taxon>Pseudotrocha</taxon>
        <taxon>Ploima</taxon>
        <taxon>Brachionidae</taxon>
        <taxon>Brachionus</taxon>
    </lineage>
</organism>
<keyword evidence="1" id="KW-0175">Coiled coil</keyword>
<dbReference type="InterPro" id="IPR028750">
    <property type="entry name" value="CEP350/CC187"/>
</dbReference>
<proteinExistence type="predicted"/>
<feature type="compositionally biased region" description="Low complexity" evidence="2">
    <location>
        <begin position="630"/>
        <end position="646"/>
    </location>
</feature>
<gene>
    <name evidence="3" type="ORF">OXX778_LOCUS5330</name>
</gene>
<dbReference type="PROSITE" id="PS50096">
    <property type="entry name" value="IQ"/>
    <property type="match status" value="1"/>
</dbReference>
<feature type="region of interest" description="Disordered" evidence="2">
    <location>
        <begin position="1068"/>
        <end position="1140"/>
    </location>
</feature>
<feature type="compositionally biased region" description="Low complexity" evidence="2">
    <location>
        <begin position="452"/>
        <end position="472"/>
    </location>
</feature>
<feature type="region of interest" description="Disordered" evidence="2">
    <location>
        <begin position="862"/>
        <end position="885"/>
    </location>
</feature>
<dbReference type="GO" id="GO:0005813">
    <property type="term" value="C:centrosome"/>
    <property type="evidence" value="ECO:0007669"/>
    <property type="project" value="InterPro"/>
</dbReference>
<feature type="region of interest" description="Disordered" evidence="2">
    <location>
        <begin position="900"/>
        <end position="996"/>
    </location>
</feature>